<accession>A0A1G7H2V4</accession>
<dbReference type="STRING" id="426756.SAMN04488126_13310"/>
<proteinExistence type="predicted"/>
<evidence type="ECO:0000256" key="1">
    <source>
        <dbReference type="SAM" id="MobiDB-lite"/>
    </source>
</evidence>
<evidence type="ECO:0000313" key="3">
    <source>
        <dbReference type="Proteomes" id="UP000198823"/>
    </source>
</evidence>
<reference evidence="2 3" key="1">
    <citation type="submission" date="2016-10" db="EMBL/GenBank/DDBJ databases">
        <authorList>
            <person name="de Groot N.N."/>
        </authorList>
    </citation>
    <scope>NUCLEOTIDE SEQUENCE [LARGE SCALE GENOMIC DNA]</scope>
    <source>
        <strain evidence="2 3">CGMCC 1.6762</strain>
    </source>
</reference>
<dbReference type="EMBL" id="FNAR01000033">
    <property type="protein sequence ID" value="SDE94654.1"/>
    <property type="molecule type" value="Genomic_DNA"/>
</dbReference>
<sequence>MVNRPGGGDMWESPMDWLPWGDWDDGGRGMPGFPGQPGRPGRPGWPGRPAPLPPNVPRAVDPGAIRRCLNQVTHVRLENGQRFWFFPTFVGRRSVAGYRWRSRQHRWEYFGIDLDEIQSFSC</sequence>
<protein>
    <submittedName>
        <fullName evidence="2">Uncharacterized protein</fullName>
    </submittedName>
</protein>
<dbReference type="Proteomes" id="UP000198823">
    <property type="component" value="Unassembled WGS sequence"/>
</dbReference>
<feature type="region of interest" description="Disordered" evidence="1">
    <location>
        <begin position="26"/>
        <end position="59"/>
    </location>
</feature>
<organism evidence="2 3">
    <name type="scientific">Bhargavaea beijingensis</name>
    <dbReference type="NCBI Taxonomy" id="426756"/>
    <lineage>
        <taxon>Bacteria</taxon>
        <taxon>Bacillati</taxon>
        <taxon>Bacillota</taxon>
        <taxon>Bacilli</taxon>
        <taxon>Bacillales</taxon>
        <taxon>Caryophanaceae</taxon>
        <taxon>Bhargavaea</taxon>
    </lineage>
</organism>
<evidence type="ECO:0000313" key="2">
    <source>
        <dbReference type="EMBL" id="SDE94654.1"/>
    </source>
</evidence>
<dbReference type="AlphaFoldDB" id="A0A1G7H2V4"/>
<gene>
    <name evidence="2" type="ORF">SAMN04488126_13310</name>
</gene>
<feature type="compositionally biased region" description="Pro residues" evidence="1">
    <location>
        <begin position="46"/>
        <end position="56"/>
    </location>
</feature>
<name>A0A1G7H2V4_9BACL</name>